<gene>
    <name evidence="2" type="ORF">A3D44_00490</name>
</gene>
<evidence type="ECO:0000313" key="3">
    <source>
        <dbReference type="Proteomes" id="UP000178820"/>
    </source>
</evidence>
<organism evidence="2 3">
    <name type="scientific">Candidatus Staskawiczbacteria bacterium RIFCSPHIGHO2_02_FULL_42_22</name>
    <dbReference type="NCBI Taxonomy" id="1802207"/>
    <lineage>
        <taxon>Bacteria</taxon>
        <taxon>Candidatus Staskawicziibacteriota</taxon>
    </lineage>
</organism>
<dbReference type="AlphaFoldDB" id="A0A1G2I4F5"/>
<reference evidence="2 3" key="1">
    <citation type="journal article" date="2016" name="Nat. Commun.">
        <title>Thousands of microbial genomes shed light on interconnected biogeochemical processes in an aquifer system.</title>
        <authorList>
            <person name="Anantharaman K."/>
            <person name="Brown C.T."/>
            <person name="Hug L.A."/>
            <person name="Sharon I."/>
            <person name="Castelle C.J."/>
            <person name="Probst A.J."/>
            <person name="Thomas B.C."/>
            <person name="Singh A."/>
            <person name="Wilkins M.J."/>
            <person name="Karaoz U."/>
            <person name="Brodie E.L."/>
            <person name="Williams K.H."/>
            <person name="Hubbard S.S."/>
            <person name="Banfield J.F."/>
        </authorList>
    </citation>
    <scope>NUCLEOTIDE SEQUENCE [LARGE SCALE GENOMIC DNA]</scope>
</reference>
<accession>A0A1G2I4F5</accession>
<feature type="transmembrane region" description="Helical" evidence="1">
    <location>
        <begin position="41"/>
        <end position="61"/>
    </location>
</feature>
<feature type="transmembrane region" description="Helical" evidence="1">
    <location>
        <begin position="6"/>
        <end position="29"/>
    </location>
</feature>
<keyword evidence="1" id="KW-0472">Membrane</keyword>
<evidence type="ECO:0000256" key="1">
    <source>
        <dbReference type="SAM" id="Phobius"/>
    </source>
</evidence>
<sequence>MRATQILITAITFTIVSALTRLIWVHLLFEKPEWKEEIRIIFFETGAVFFFSICLIIQINLERWIGLTKEAKVKEVE</sequence>
<evidence type="ECO:0000313" key="2">
    <source>
        <dbReference type="EMBL" id="OGZ69704.1"/>
    </source>
</evidence>
<keyword evidence="1" id="KW-1133">Transmembrane helix</keyword>
<keyword evidence="1" id="KW-0812">Transmembrane</keyword>
<protein>
    <submittedName>
        <fullName evidence="2">Uncharacterized protein</fullName>
    </submittedName>
</protein>
<comment type="caution">
    <text evidence="2">The sequence shown here is derived from an EMBL/GenBank/DDBJ whole genome shotgun (WGS) entry which is preliminary data.</text>
</comment>
<dbReference type="Proteomes" id="UP000178820">
    <property type="component" value="Unassembled WGS sequence"/>
</dbReference>
<proteinExistence type="predicted"/>
<dbReference type="EMBL" id="MHOT01000005">
    <property type="protein sequence ID" value="OGZ69704.1"/>
    <property type="molecule type" value="Genomic_DNA"/>
</dbReference>
<name>A0A1G2I4F5_9BACT</name>